<dbReference type="AlphaFoldDB" id="A0A9X4L1W0"/>
<gene>
    <name evidence="1" type="ORF">M4L89_03345</name>
</gene>
<evidence type="ECO:0000313" key="1">
    <source>
        <dbReference type="EMBL" id="MDG0845284.1"/>
    </source>
</evidence>
<organism evidence="1 2">
    <name type="scientific">Staphylococcus equorum</name>
    <dbReference type="NCBI Taxonomy" id="246432"/>
    <lineage>
        <taxon>Bacteria</taxon>
        <taxon>Bacillati</taxon>
        <taxon>Bacillota</taxon>
        <taxon>Bacilli</taxon>
        <taxon>Bacillales</taxon>
        <taxon>Staphylococcaceae</taxon>
        <taxon>Staphylococcus</taxon>
    </lineage>
</organism>
<dbReference type="RefSeq" id="WP_277582874.1">
    <property type="nucleotide sequence ID" value="NZ_JAMBPY010000001.1"/>
</dbReference>
<protein>
    <submittedName>
        <fullName evidence="1">Competence protein ComK</fullName>
    </submittedName>
</protein>
<dbReference type="Proteomes" id="UP001152422">
    <property type="component" value="Unassembled WGS sequence"/>
</dbReference>
<sequence length="140" mass="16227">MTPLTKLLYFKTVVGPEILTISQYTTHQFTYPTTINLTLKYFLESRHLSLTLQTKQAKHLLKIRKLVPIFINSDITLFPIKPQLSPIQYYINAIPITGLKSKGTQTIIYFENATYITVNAPYLFIHKKWQESLTLSHHST</sequence>
<accession>A0A9X4L1W0</accession>
<comment type="caution">
    <text evidence="1">The sequence shown here is derived from an EMBL/GenBank/DDBJ whole genome shotgun (WGS) entry which is preliminary data.</text>
</comment>
<proteinExistence type="predicted"/>
<keyword evidence="2" id="KW-1185">Reference proteome</keyword>
<name>A0A9X4L1W0_9STAP</name>
<dbReference type="EMBL" id="JAMBQA010000001">
    <property type="protein sequence ID" value="MDG0845284.1"/>
    <property type="molecule type" value="Genomic_DNA"/>
</dbReference>
<reference evidence="1" key="1">
    <citation type="submission" date="2022-05" db="EMBL/GenBank/DDBJ databases">
        <title>Comparative genomics of Staphylococcus equorum isolates.</title>
        <authorList>
            <person name="Luelf R.H."/>
        </authorList>
    </citation>
    <scope>NUCLEOTIDE SEQUENCE</scope>
    <source>
        <strain evidence="1">TMW 2.2497</strain>
    </source>
</reference>
<evidence type="ECO:0000313" key="2">
    <source>
        <dbReference type="Proteomes" id="UP001152422"/>
    </source>
</evidence>